<dbReference type="InterPro" id="IPR029044">
    <property type="entry name" value="Nucleotide-diphossugar_trans"/>
</dbReference>
<accession>A0ABN6X859</accession>
<evidence type="ECO:0008006" key="3">
    <source>
        <dbReference type="Google" id="ProtNLM"/>
    </source>
</evidence>
<gene>
    <name evidence="1" type="ORF">GCM10025865_01930</name>
</gene>
<evidence type="ECO:0000313" key="1">
    <source>
        <dbReference type="EMBL" id="BDZ40894.1"/>
    </source>
</evidence>
<dbReference type="Proteomes" id="UP001321475">
    <property type="component" value="Chromosome"/>
</dbReference>
<dbReference type="Gene3D" id="3.90.550.10">
    <property type="entry name" value="Spore Coat Polysaccharide Biosynthesis Protein SpsA, Chain A"/>
    <property type="match status" value="1"/>
</dbReference>
<dbReference type="SUPFAM" id="SSF53448">
    <property type="entry name" value="Nucleotide-diphospho-sugar transferases"/>
    <property type="match status" value="1"/>
</dbReference>
<reference evidence="2" key="1">
    <citation type="journal article" date="2019" name="Int. J. Syst. Evol. Microbiol.">
        <title>The Global Catalogue of Microorganisms (GCM) 10K type strain sequencing project: providing services to taxonomists for standard genome sequencing and annotation.</title>
        <authorList>
            <consortium name="The Broad Institute Genomics Platform"/>
            <consortium name="The Broad Institute Genome Sequencing Center for Infectious Disease"/>
            <person name="Wu L."/>
            <person name="Ma J."/>
        </authorList>
    </citation>
    <scope>NUCLEOTIDE SEQUENCE [LARGE SCALE GENOMIC DNA]</scope>
    <source>
        <strain evidence="2">NBRC 108565</strain>
    </source>
</reference>
<sequence>MRNPTGSGRPLVSVVVTRGTFTPTAPWSLREALGLSVTRDTRGTRDRTLRRVAESDLELVLVDDGLADVAPSALDGSDLTDTTAMTGTTGIAGAAGMAGAADLADLARSGAAVATVCHARPGDVGGARTAGAQAARGRFVTFLEPGVVFAPGHLDALVRAMESLGCDYARSASTLPRTMRLPTLARGPHQGVDTLLDPRSSMLASPETALDPDPVWTGLYDRSLADDGLLDFPEGVAGDRAWAARLALRSRTWALVTTPGATGPRATLSPAQDLWSMSRTLDVVLADRRGAPHLGAITETIVERAAQHLDRAGDTLLGGTRSPHRAYLAAARREQRDLHEQARALLAAVPGRALTQALGAAPEGLRRSLAPVLPRSPIGVFPTRSVRRTIESAPRTTRSPFAASLVRRPA</sequence>
<organism evidence="1 2">
    <name type="scientific">Paraoerskovia sediminicola</name>
    <dbReference type="NCBI Taxonomy" id="1138587"/>
    <lineage>
        <taxon>Bacteria</taxon>
        <taxon>Bacillati</taxon>
        <taxon>Actinomycetota</taxon>
        <taxon>Actinomycetes</taxon>
        <taxon>Micrococcales</taxon>
        <taxon>Cellulomonadaceae</taxon>
        <taxon>Paraoerskovia</taxon>
    </lineage>
</organism>
<dbReference type="RefSeq" id="WP_286218210.1">
    <property type="nucleotide sequence ID" value="NZ_AP027729.1"/>
</dbReference>
<dbReference type="EMBL" id="AP027729">
    <property type="protein sequence ID" value="BDZ40894.1"/>
    <property type="molecule type" value="Genomic_DNA"/>
</dbReference>
<name>A0ABN6X859_9CELL</name>
<proteinExistence type="predicted"/>
<evidence type="ECO:0000313" key="2">
    <source>
        <dbReference type="Proteomes" id="UP001321475"/>
    </source>
</evidence>
<keyword evidence="2" id="KW-1185">Reference proteome</keyword>
<protein>
    <recommendedName>
        <fullName evidence="3">Glycosyl transferase family 2</fullName>
    </recommendedName>
</protein>